<dbReference type="InterPro" id="IPR000719">
    <property type="entry name" value="Prot_kinase_dom"/>
</dbReference>
<evidence type="ECO:0000313" key="10">
    <source>
        <dbReference type="Proteomes" id="UP000054498"/>
    </source>
</evidence>
<keyword evidence="1" id="KW-0723">Serine/threonine-protein kinase</keyword>
<evidence type="ECO:0000256" key="6">
    <source>
        <dbReference type="PIRSR" id="PIRSR630616-2"/>
    </source>
</evidence>
<feature type="compositionally biased region" description="Low complexity" evidence="7">
    <location>
        <begin position="206"/>
        <end position="215"/>
    </location>
</feature>
<dbReference type="OrthoDB" id="512143at2759"/>
<dbReference type="InterPro" id="IPR011009">
    <property type="entry name" value="Kinase-like_dom_sf"/>
</dbReference>
<dbReference type="GO" id="GO:0004674">
    <property type="term" value="F:protein serine/threonine kinase activity"/>
    <property type="evidence" value="ECO:0007669"/>
    <property type="project" value="UniProtKB-KW"/>
</dbReference>
<dbReference type="KEGG" id="mng:MNEG_9203"/>
<evidence type="ECO:0000259" key="8">
    <source>
        <dbReference type="PROSITE" id="PS50011"/>
    </source>
</evidence>
<keyword evidence="3 6" id="KW-0547">Nucleotide-binding</keyword>
<accession>A0A0D2MX03</accession>
<evidence type="ECO:0000256" key="7">
    <source>
        <dbReference type="SAM" id="MobiDB-lite"/>
    </source>
</evidence>
<feature type="binding site" evidence="6">
    <location>
        <position position="36"/>
    </location>
    <ligand>
        <name>ATP</name>
        <dbReference type="ChEBI" id="CHEBI:30616"/>
    </ligand>
</feature>
<evidence type="ECO:0000256" key="2">
    <source>
        <dbReference type="ARBA" id="ARBA00022679"/>
    </source>
</evidence>
<sequence length="301" mass="30513">MHQLSGPDGPLSLNAHVSQLENAVIQRATHAVKVIDFGLTKHIESARTIGIGTPEYMSPEMITGGAPDAAGGPGFQPPAYFQNGAAALPYDARKVDTWALGVLLYVLVSAQYPFSDPNRPGGAESNIAAILRGRAQPLPPRVTAECRALIARMLNPDPEARASLEDIAATPWLLRGAAAHAARVGRGDLVSAPLVDRSGVPRSLPTVSSSGYTSMTGGGDSVTPPPQAAAAPFGGTSGATPAAAAAASAPAGAEAGGARDERKGSGRAAEKGETRKKDGEARRKASGRGGGGCCVVCSPVI</sequence>
<evidence type="ECO:0000256" key="3">
    <source>
        <dbReference type="ARBA" id="ARBA00022741"/>
    </source>
</evidence>
<evidence type="ECO:0000256" key="4">
    <source>
        <dbReference type="ARBA" id="ARBA00022777"/>
    </source>
</evidence>
<keyword evidence="10" id="KW-1185">Reference proteome</keyword>
<dbReference type="GeneID" id="25742078"/>
<organism evidence="9 10">
    <name type="scientific">Monoraphidium neglectum</name>
    <dbReference type="NCBI Taxonomy" id="145388"/>
    <lineage>
        <taxon>Eukaryota</taxon>
        <taxon>Viridiplantae</taxon>
        <taxon>Chlorophyta</taxon>
        <taxon>core chlorophytes</taxon>
        <taxon>Chlorophyceae</taxon>
        <taxon>CS clade</taxon>
        <taxon>Sphaeropleales</taxon>
        <taxon>Selenastraceae</taxon>
        <taxon>Monoraphidium</taxon>
    </lineage>
</organism>
<evidence type="ECO:0000256" key="1">
    <source>
        <dbReference type="ARBA" id="ARBA00022527"/>
    </source>
</evidence>
<feature type="domain" description="Protein kinase" evidence="8">
    <location>
        <begin position="1"/>
        <end position="173"/>
    </location>
</feature>
<reference evidence="9 10" key="1">
    <citation type="journal article" date="2013" name="BMC Genomics">
        <title>Reconstruction of the lipid metabolism for the microalga Monoraphidium neglectum from its genome sequence reveals characteristics suitable for biofuel production.</title>
        <authorList>
            <person name="Bogen C."/>
            <person name="Al-Dilaimi A."/>
            <person name="Albersmeier A."/>
            <person name="Wichmann J."/>
            <person name="Grundmann M."/>
            <person name="Rupp O."/>
            <person name="Lauersen K.J."/>
            <person name="Blifernez-Klassen O."/>
            <person name="Kalinowski J."/>
            <person name="Goesmann A."/>
            <person name="Mussgnug J.H."/>
            <person name="Kruse O."/>
        </authorList>
    </citation>
    <scope>NUCLEOTIDE SEQUENCE [LARGE SCALE GENOMIC DNA]</scope>
    <source>
        <strain evidence="9 10">SAG 48.87</strain>
    </source>
</reference>
<evidence type="ECO:0000256" key="5">
    <source>
        <dbReference type="ARBA" id="ARBA00022840"/>
    </source>
</evidence>
<protein>
    <submittedName>
        <fullName evidence="9">SNF-related serine/threonine-protein kinase</fullName>
        <ecNumber evidence="9">2.7.11.1</ecNumber>
    </submittedName>
</protein>
<dbReference type="SMART" id="SM00220">
    <property type="entry name" value="S_TKc"/>
    <property type="match status" value="1"/>
</dbReference>
<dbReference type="EC" id="2.7.11.1" evidence="9"/>
<name>A0A0D2MX03_9CHLO</name>
<feature type="compositionally biased region" description="Low complexity" evidence="7">
    <location>
        <begin position="228"/>
        <end position="253"/>
    </location>
</feature>
<feature type="region of interest" description="Disordered" evidence="7">
    <location>
        <begin position="193"/>
        <end position="291"/>
    </location>
</feature>
<keyword evidence="4 9" id="KW-0418">Kinase</keyword>
<dbReference type="PANTHER" id="PTHR24350">
    <property type="entry name" value="SERINE/THREONINE-PROTEIN KINASE IAL-RELATED"/>
    <property type="match status" value="1"/>
</dbReference>
<evidence type="ECO:0000313" key="9">
    <source>
        <dbReference type="EMBL" id="KIY98760.1"/>
    </source>
</evidence>
<proteinExistence type="predicted"/>
<keyword evidence="2 9" id="KW-0808">Transferase</keyword>
<dbReference type="Gene3D" id="1.10.510.10">
    <property type="entry name" value="Transferase(Phosphotransferase) domain 1"/>
    <property type="match status" value="1"/>
</dbReference>
<dbReference type="AlphaFoldDB" id="A0A0D2MX03"/>
<feature type="compositionally biased region" description="Basic and acidic residues" evidence="7">
    <location>
        <begin position="257"/>
        <end position="283"/>
    </location>
</feature>
<dbReference type="Proteomes" id="UP000054498">
    <property type="component" value="Unassembled WGS sequence"/>
</dbReference>
<dbReference type="SUPFAM" id="SSF56112">
    <property type="entry name" value="Protein kinase-like (PK-like)"/>
    <property type="match status" value="1"/>
</dbReference>
<gene>
    <name evidence="9" type="ORF">MNEG_9203</name>
</gene>
<dbReference type="PROSITE" id="PS50011">
    <property type="entry name" value="PROTEIN_KINASE_DOM"/>
    <property type="match status" value="1"/>
</dbReference>
<dbReference type="EMBL" id="KK102072">
    <property type="protein sequence ID" value="KIY98760.1"/>
    <property type="molecule type" value="Genomic_DNA"/>
</dbReference>
<keyword evidence="5 6" id="KW-0067">ATP-binding</keyword>
<dbReference type="InterPro" id="IPR030616">
    <property type="entry name" value="Aur-like"/>
</dbReference>
<dbReference type="Pfam" id="PF00069">
    <property type="entry name" value="Pkinase"/>
    <property type="match status" value="1"/>
</dbReference>
<dbReference type="GO" id="GO:0005524">
    <property type="term" value="F:ATP binding"/>
    <property type="evidence" value="ECO:0007669"/>
    <property type="project" value="UniProtKB-KW"/>
</dbReference>
<dbReference type="RefSeq" id="XP_013897780.1">
    <property type="nucleotide sequence ID" value="XM_014042326.1"/>
</dbReference>
<dbReference type="STRING" id="145388.A0A0D2MX03"/>